<reference evidence="3" key="2">
    <citation type="submission" date="2023-05" db="EMBL/GenBank/DDBJ databases">
        <authorList>
            <consortium name="Lawrence Berkeley National Laboratory"/>
            <person name="Steindorff A."/>
            <person name="Hensen N."/>
            <person name="Bonometti L."/>
            <person name="Westerberg I."/>
            <person name="Brannstrom I.O."/>
            <person name="Guillou S."/>
            <person name="Cros-Aarteil S."/>
            <person name="Calhoun S."/>
            <person name="Haridas S."/>
            <person name="Kuo A."/>
            <person name="Mondo S."/>
            <person name="Pangilinan J."/>
            <person name="Riley R."/>
            <person name="Labutti K."/>
            <person name="Andreopoulos B."/>
            <person name="Lipzen A."/>
            <person name="Chen C."/>
            <person name="Yanf M."/>
            <person name="Daum C."/>
            <person name="Ng V."/>
            <person name="Clum A."/>
            <person name="Ohm R."/>
            <person name="Martin F."/>
            <person name="Silar P."/>
            <person name="Natvig D."/>
            <person name="Lalanne C."/>
            <person name="Gautier V."/>
            <person name="Ament-Velasquez S.L."/>
            <person name="Kruys A."/>
            <person name="Hutchinson M.I."/>
            <person name="Powell A.J."/>
            <person name="Barry K."/>
            <person name="Miller A.N."/>
            <person name="Grigoriev I.V."/>
            <person name="Debuchy R."/>
            <person name="Gladieux P."/>
            <person name="Thoren M.H."/>
            <person name="Johannesson H."/>
        </authorList>
    </citation>
    <scope>NUCLEOTIDE SEQUENCE</scope>
    <source>
        <strain evidence="3">CBS 731.68</strain>
    </source>
</reference>
<dbReference type="PANTHER" id="PTHR10366">
    <property type="entry name" value="NAD DEPENDENT EPIMERASE/DEHYDRATASE"/>
    <property type="match status" value="1"/>
</dbReference>
<keyword evidence="1" id="KW-0560">Oxidoreductase</keyword>
<evidence type="ECO:0000256" key="1">
    <source>
        <dbReference type="ARBA" id="ARBA00023002"/>
    </source>
</evidence>
<protein>
    <submittedName>
        <fullName evidence="3">Uncharacterized protein</fullName>
    </submittedName>
</protein>
<dbReference type="SUPFAM" id="SSF51735">
    <property type="entry name" value="NAD(P)-binding Rossmann-fold domains"/>
    <property type="match status" value="1"/>
</dbReference>
<dbReference type="AlphaFoldDB" id="A0AAN6U701"/>
<dbReference type="EMBL" id="MU853224">
    <property type="protein sequence ID" value="KAK4127031.1"/>
    <property type="molecule type" value="Genomic_DNA"/>
</dbReference>
<dbReference type="InterPro" id="IPR036291">
    <property type="entry name" value="NAD(P)-bd_dom_sf"/>
</dbReference>
<dbReference type="PANTHER" id="PTHR10366:SF562">
    <property type="entry name" value="ALDEHYDE REDUCTASE II (AFU_ORTHOLOGUE AFUA_1G11360)"/>
    <property type="match status" value="1"/>
</dbReference>
<evidence type="ECO:0000256" key="2">
    <source>
        <dbReference type="ARBA" id="ARBA00023445"/>
    </source>
</evidence>
<proteinExistence type="inferred from homology"/>
<dbReference type="Gene3D" id="3.40.50.720">
    <property type="entry name" value="NAD(P)-binding Rossmann-like Domain"/>
    <property type="match status" value="1"/>
</dbReference>
<comment type="caution">
    <text evidence="3">The sequence shown here is derived from an EMBL/GenBank/DDBJ whole genome shotgun (WGS) entry which is preliminary data.</text>
</comment>
<name>A0AAN6U701_9PEZI</name>
<dbReference type="Proteomes" id="UP001302602">
    <property type="component" value="Unassembled WGS sequence"/>
</dbReference>
<evidence type="ECO:0000313" key="4">
    <source>
        <dbReference type="Proteomes" id="UP001302602"/>
    </source>
</evidence>
<sequence length="386" mass="43114">MESAQWLDKLFSRYVSSGMFDHVTLPPGYPTNRYFYQEAVKGMTAIVHSTHLPRINNTAPASLRAPATLWSLAIDSVRCMLDAAEHEPSVHSFVYTSSIRAAAQLVPETDTRVKEDSWNARDTILALTSRGQCSDEVLHNSSLVRAEQAVWQWKAQAEEEGLVGLPFKINIVSPANIIGQNFGAPYTDNWRNWIWQLYQFGHATEEIPGAGPTQSHWYVDVEDVALLHIAALFDPDIVGQRLHAWGSYRNWNDAIEILDEYDPESQPKRSFIGHDGVARGQLYTRAPEVRQVLHRWKGNDSSQPCWKPFEKTICESVDVFRKMSRGRSRAPSEVALASRDEAAAEDAGDKDIIWDVGLVPLISESYFASGNGRFASNGADSSGGHL</sequence>
<evidence type="ECO:0000313" key="3">
    <source>
        <dbReference type="EMBL" id="KAK4127031.1"/>
    </source>
</evidence>
<gene>
    <name evidence="3" type="ORF">N657DRAFT_687391</name>
</gene>
<dbReference type="GO" id="GO:0016616">
    <property type="term" value="F:oxidoreductase activity, acting on the CH-OH group of donors, NAD or NADP as acceptor"/>
    <property type="evidence" value="ECO:0007669"/>
    <property type="project" value="TreeGrafter"/>
</dbReference>
<reference evidence="3" key="1">
    <citation type="journal article" date="2023" name="Mol. Phylogenet. Evol.">
        <title>Genome-scale phylogeny and comparative genomics of the fungal order Sordariales.</title>
        <authorList>
            <person name="Hensen N."/>
            <person name="Bonometti L."/>
            <person name="Westerberg I."/>
            <person name="Brannstrom I.O."/>
            <person name="Guillou S."/>
            <person name="Cros-Aarteil S."/>
            <person name="Calhoun S."/>
            <person name="Haridas S."/>
            <person name="Kuo A."/>
            <person name="Mondo S."/>
            <person name="Pangilinan J."/>
            <person name="Riley R."/>
            <person name="LaButti K."/>
            <person name="Andreopoulos B."/>
            <person name="Lipzen A."/>
            <person name="Chen C."/>
            <person name="Yan M."/>
            <person name="Daum C."/>
            <person name="Ng V."/>
            <person name="Clum A."/>
            <person name="Steindorff A."/>
            <person name="Ohm R.A."/>
            <person name="Martin F."/>
            <person name="Silar P."/>
            <person name="Natvig D.O."/>
            <person name="Lalanne C."/>
            <person name="Gautier V."/>
            <person name="Ament-Velasquez S.L."/>
            <person name="Kruys A."/>
            <person name="Hutchinson M.I."/>
            <person name="Powell A.J."/>
            <person name="Barry K."/>
            <person name="Miller A.N."/>
            <person name="Grigoriev I.V."/>
            <person name="Debuchy R."/>
            <person name="Gladieux P."/>
            <person name="Hiltunen Thoren M."/>
            <person name="Johannesson H."/>
        </authorList>
    </citation>
    <scope>NUCLEOTIDE SEQUENCE</scope>
    <source>
        <strain evidence="3">CBS 731.68</strain>
    </source>
</reference>
<dbReference type="InterPro" id="IPR050425">
    <property type="entry name" value="NAD(P)_dehydrat-like"/>
</dbReference>
<keyword evidence="4" id="KW-1185">Reference proteome</keyword>
<dbReference type="GeneID" id="87833656"/>
<dbReference type="RefSeq" id="XP_062650802.1">
    <property type="nucleotide sequence ID" value="XM_062796888.1"/>
</dbReference>
<accession>A0AAN6U701</accession>
<organism evidence="3 4">
    <name type="scientific">Parathielavia appendiculata</name>
    <dbReference type="NCBI Taxonomy" id="2587402"/>
    <lineage>
        <taxon>Eukaryota</taxon>
        <taxon>Fungi</taxon>
        <taxon>Dikarya</taxon>
        <taxon>Ascomycota</taxon>
        <taxon>Pezizomycotina</taxon>
        <taxon>Sordariomycetes</taxon>
        <taxon>Sordariomycetidae</taxon>
        <taxon>Sordariales</taxon>
        <taxon>Chaetomiaceae</taxon>
        <taxon>Parathielavia</taxon>
    </lineage>
</organism>
<comment type="similarity">
    <text evidence="2">Belongs to the NAD(P)-dependent epimerase/dehydratase family. Dihydroflavonol-4-reductase subfamily.</text>
</comment>